<evidence type="ECO:0000313" key="8">
    <source>
        <dbReference type="EMBL" id="WFM82872.1"/>
    </source>
</evidence>
<dbReference type="InterPro" id="IPR011033">
    <property type="entry name" value="PRC_barrel-like_sf"/>
</dbReference>
<dbReference type="InterPro" id="IPR011961">
    <property type="entry name" value="RimM"/>
</dbReference>
<dbReference type="HAMAP" id="MF_00014">
    <property type="entry name" value="Ribosome_mat_RimM"/>
    <property type="match status" value="1"/>
</dbReference>
<organism evidence="8 9">
    <name type="scientific">Arcanobacterium canis</name>
    <dbReference type="NCBI Taxonomy" id="999183"/>
    <lineage>
        <taxon>Bacteria</taxon>
        <taxon>Bacillati</taxon>
        <taxon>Actinomycetota</taxon>
        <taxon>Actinomycetes</taxon>
        <taxon>Actinomycetales</taxon>
        <taxon>Actinomycetaceae</taxon>
        <taxon>Arcanobacterium</taxon>
    </lineage>
</organism>
<comment type="domain">
    <text evidence="5">The PRC barrel domain binds ribosomal protein uS19.</text>
</comment>
<feature type="domain" description="RimM N-terminal" evidence="6">
    <location>
        <begin position="5"/>
        <end position="85"/>
    </location>
</feature>
<proteinExistence type="inferred from homology"/>
<evidence type="ECO:0000256" key="5">
    <source>
        <dbReference type="HAMAP-Rule" id="MF_00014"/>
    </source>
</evidence>
<evidence type="ECO:0000256" key="4">
    <source>
        <dbReference type="ARBA" id="ARBA00023186"/>
    </source>
</evidence>
<evidence type="ECO:0000259" key="6">
    <source>
        <dbReference type="Pfam" id="PF01782"/>
    </source>
</evidence>
<evidence type="ECO:0000256" key="3">
    <source>
        <dbReference type="ARBA" id="ARBA00022552"/>
    </source>
</evidence>
<feature type="domain" description="Ribosome maturation factor RimM PRC barrel" evidence="7">
    <location>
        <begin position="97"/>
        <end position="164"/>
    </location>
</feature>
<dbReference type="Pfam" id="PF24986">
    <property type="entry name" value="PRC_RimM"/>
    <property type="match status" value="1"/>
</dbReference>
<keyword evidence="2 5" id="KW-0690">Ribosome biogenesis</keyword>
<evidence type="ECO:0000256" key="1">
    <source>
        <dbReference type="ARBA" id="ARBA00022490"/>
    </source>
</evidence>
<dbReference type="Gene3D" id="2.30.30.240">
    <property type="entry name" value="PRC-barrel domain"/>
    <property type="match status" value="1"/>
</dbReference>
<sequence length="186" mass="20638">MQLNVAIVGPAHGLKGEVKLNVRTDNPQHRLAPGAQLMTDPADAGPLTIERTREYKGVTYAKFAEVNTREEAETIRDVKLVIESETDESEENAWFPHQLKGLEALDPDGYELGIVIDVESHPAQDLLIVREPDGVITRVPFVWQIVTEVDLDDHCVVIDAPPGLFSEEELIVVDGSAEHNEKERKA</sequence>
<comment type="similarity">
    <text evidence="5">Belongs to the RimM family.</text>
</comment>
<dbReference type="Pfam" id="PF01782">
    <property type="entry name" value="RimM"/>
    <property type="match status" value="1"/>
</dbReference>
<keyword evidence="9" id="KW-1185">Reference proteome</keyword>
<evidence type="ECO:0000259" key="7">
    <source>
        <dbReference type="Pfam" id="PF24986"/>
    </source>
</evidence>
<name>A0ABY8FWZ2_9ACTO</name>
<evidence type="ECO:0000256" key="2">
    <source>
        <dbReference type="ARBA" id="ARBA00022517"/>
    </source>
</evidence>
<dbReference type="Proteomes" id="UP001215216">
    <property type="component" value="Chromosome"/>
</dbReference>
<dbReference type="InterPro" id="IPR002676">
    <property type="entry name" value="RimM_N"/>
</dbReference>
<keyword evidence="4 5" id="KW-0143">Chaperone</keyword>
<keyword evidence="3 5" id="KW-0698">rRNA processing</keyword>
<dbReference type="PANTHER" id="PTHR33692">
    <property type="entry name" value="RIBOSOME MATURATION FACTOR RIMM"/>
    <property type="match status" value="1"/>
</dbReference>
<dbReference type="InterPro" id="IPR056792">
    <property type="entry name" value="PRC_RimM"/>
</dbReference>
<dbReference type="EMBL" id="CP121208">
    <property type="protein sequence ID" value="WFM82872.1"/>
    <property type="molecule type" value="Genomic_DNA"/>
</dbReference>
<reference evidence="8 9" key="1">
    <citation type="submission" date="2023-03" db="EMBL/GenBank/DDBJ databases">
        <title>Complete genome of Arcanobacterium canis strain DSM 25104 isolated in 2010 from a canine otitis externa in Germany.</title>
        <authorList>
            <person name="Borowiak M."/>
            <person name="Kreitlow A."/>
            <person name="Malorny B."/>
            <person name="Laemmler C."/>
            <person name="Prenger-Berninghoff E."/>
            <person name="Ploetz M."/>
            <person name="Abdulmawjood A."/>
        </authorList>
    </citation>
    <scope>NUCLEOTIDE SEQUENCE [LARGE SCALE GENOMIC DNA]</scope>
    <source>
        <strain evidence="8 9">DSM 25104</strain>
    </source>
</reference>
<accession>A0ABY8FWZ2</accession>
<dbReference type="NCBIfam" id="TIGR02273">
    <property type="entry name" value="16S_RimM"/>
    <property type="match status" value="1"/>
</dbReference>
<dbReference type="PANTHER" id="PTHR33692:SF1">
    <property type="entry name" value="RIBOSOME MATURATION FACTOR RIMM"/>
    <property type="match status" value="1"/>
</dbReference>
<comment type="subunit">
    <text evidence="5">Binds ribosomal protein uS19.</text>
</comment>
<dbReference type="SUPFAM" id="SSF50447">
    <property type="entry name" value="Translation proteins"/>
    <property type="match status" value="1"/>
</dbReference>
<comment type="function">
    <text evidence="5">An accessory protein needed during the final step in the assembly of 30S ribosomal subunit, possibly for assembly of the head region. Essential for efficient processing of 16S rRNA. May be needed both before and after RbfA during the maturation of 16S rRNA. It has affinity for free ribosomal 30S subunits but not for 70S ribosomes.</text>
</comment>
<comment type="subcellular location">
    <subcellularLocation>
        <location evidence="5">Cytoplasm</location>
    </subcellularLocation>
</comment>
<dbReference type="Gene3D" id="2.40.30.60">
    <property type="entry name" value="RimM"/>
    <property type="match status" value="1"/>
</dbReference>
<dbReference type="SUPFAM" id="SSF50346">
    <property type="entry name" value="PRC-barrel domain"/>
    <property type="match status" value="1"/>
</dbReference>
<dbReference type="InterPro" id="IPR036976">
    <property type="entry name" value="RimM_N_sf"/>
</dbReference>
<evidence type="ECO:0000313" key="9">
    <source>
        <dbReference type="Proteomes" id="UP001215216"/>
    </source>
</evidence>
<dbReference type="InterPro" id="IPR009000">
    <property type="entry name" value="Transl_B-barrel_sf"/>
</dbReference>
<gene>
    <name evidence="5 8" type="primary">rimM</name>
    <name evidence="8" type="ORF">P7079_05560</name>
</gene>
<protein>
    <recommendedName>
        <fullName evidence="5">Ribosome maturation factor RimM</fullName>
    </recommendedName>
</protein>
<dbReference type="RefSeq" id="WP_278012298.1">
    <property type="nucleotide sequence ID" value="NZ_CP121208.1"/>
</dbReference>
<keyword evidence="1 5" id="KW-0963">Cytoplasm</keyword>